<dbReference type="GO" id="GO:0004527">
    <property type="term" value="F:exonuclease activity"/>
    <property type="evidence" value="ECO:0007669"/>
    <property type="project" value="UniProtKB-ARBA"/>
</dbReference>
<keyword evidence="6" id="KW-0234">DNA repair</keyword>
<keyword evidence="2" id="KW-0227">DNA damage</keyword>
<dbReference type="AlphaFoldDB" id="C6XBR4"/>
<evidence type="ECO:0000256" key="12">
    <source>
        <dbReference type="ARBA" id="ARBA00042732"/>
    </source>
</evidence>
<evidence type="ECO:0000256" key="2">
    <source>
        <dbReference type="ARBA" id="ARBA00022763"/>
    </source>
</evidence>
<evidence type="ECO:0000256" key="9">
    <source>
        <dbReference type="ARBA" id="ARBA00026073"/>
    </source>
</evidence>
<keyword evidence="15" id="KW-0548">Nucleotidyltransferase</keyword>
<evidence type="ECO:0000256" key="1">
    <source>
        <dbReference type="ARBA" id="ARBA00012417"/>
    </source>
</evidence>
<dbReference type="Gene3D" id="3.30.420.10">
    <property type="entry name" value="Ribonuclease H-like superfamily/Ribonuclease H"/>
    <property type="match status" value="1"/>
</dbReference>
<dbReference type="EMBL" id="CP001674">
    <property type="protein sequence ID" value="ACT52034.1"/>
    <property type="molecule type" value="Genomic_DNA"/>
</dbReference>
<dbReference type="GO" id="GO:0009432">
    <property type="term" value="P:SOS response"/>
    <property type="evidence" value="ECO:0007669"/>
    <property type="project" value="UniProtKB-KW"/>
</dbReference>
<dbReference type="GO" id="GO:0009380">
    <property type="term" value="C:excinuclease repair complex"/>
    <property type="evidence" value="ECO:0007669"/>
    <property type="project" value="TreeGrafter"/>
</dbReference>
<dbReference type="GO" id="GO:0003887">
    <property type="term" value="F:DNA-directed DNA polymerase activity"/>
    <property type="evidence" value="ECO:0007669"/>
    <property type="project" value="UniProtKB-EC"/>
</dbReference>
<evidence type="ECO:0000256" key="11">
    <source>
        <dbReference type="ARBA" id="ARBA00042138"/>
    </source>
</evidence>
<dbReference type="GO" id="GO:0003677">
    <property type="term" value="F:DNA binding"/>
    <property type="evidence" value="ECO:0007669"/>
    <property type="project" value="InterPro"/>
</dbReference>
<dbReference type="InterPro" id="IPR013520">
    <property type="entry name" value="Ribonucl_H"/>
</dbReference>
<name>C6XBR4_METGS</name>
<dbReference type="InterPro" id="IPR035901">
    <property type="entry name" value="GIY-YIG_endonuc_sf"/>
</dbReference>
<dbReference type="GO" id="GO:0006260">
    <property type="term" value="P:DNA replication"/>
    <property type="evidence" value="ECO:0007669"/>
    <property type="project" value="InterPro"/>
</dbReference>
<dbReference type="GO" id="GO:0006289">
    <property type="term" value="P:nucleotide-excision repair"/>
    <property type="evidence" value="ECO:0007669"/>
    <property type="project" value="InterPro"/>
</dbReference>
<evidence type="ECO:0000256" key="13">
    <source>
        <dbReference type="ARBA" id="ARBA00049244"/>
    </source>
</evidence>
<keyword evidence="7" id="KW-0742">SOS response</keyword>
<dbReference type="InterPro" id="IPR006054">
    <property type="entry name" value="DnaQ"/>
</dbReference>
<dbReference type="eggNOG" id="COG0847">
    <property type="taxonomic scope" value="Bacteria"/>
</dbReference>
<evidence type="ECO:0000256" key="4">
    <source>
        <dbReference type="ARBA" id="ARBA00022801"/>
    </source>
</evidence>
<comment type="catalytic activity">
    <reaction evidence="13">
        <text>DNA(n) + a 2'-deoxyribonucleoside 5'-triphosphate = DNA(n+1) + diphosphate</text>
        <dbReference type="Rhea" id="RHEA:22508"/>
        <dbReference type="Rhea" id="RHEA-COMP:17339"/>
        <dbReference type="Rhea" id="RHEA-COMP:17340"/>
        <dbReference type="ChEBI" id="CHEBI:33019"/>
        <dbReference type="ChEBI" id="CHEBI:61560"/>
        <dbReference type="ChEBI" id="CHEBI:173112"/>
        <dbReference type="EC" id="2.7.7.7"/>
    </reaction>
</comment>
<sequence>MLPAYVLLDLETTGATPLVDRITEIALIRFENGQEVSRWQTLVNPETAIPPFIQRLTGIDDGMVATAPRFREVAGELLNHLEGAVLCAHNVRFDHGFLKNEFKRIGIDLRQKVLCTVKLSRKLYPQHRSHSLDSIIERHSLQCGARHRAMGDVVALVDFLRAAEAELGPVVIAQAARELLKGHTLPSGIDASILDDIPEGPGVYLFYGDNQLPLYIGKSINIRSRVLSHFSGDHASTKEMRISQEVKHIEWIETAGEFSALMLESRLVKERQPIYNRRLRRERQLCSWRLAASHDARPLLTLVREEEIDPPELGQLFGTFRSKRQAVEVLRQIAENHALCPKVLGLESGKGPCFSHQLRKCKGVCAGKEAAELHYLRLQQALAAHRMKTWPYPGKIGIHERNPLTGQSQLHVFEHWCALGSVDDEASLHSLASSKTSLMFDLDTYKLLLRELAKASANIKCLVTGTTMVA</sequence>
<protein>
    <recommendedName>
        <fullName evidence="10">Excinuclease cho</fullName>
        <ecNumber evidence="1">2.7.7.7</ecNumber>
    </recommendedName>
    <alternativeName>
        <fullName evidence="12">Endonuclease cho</fullName>
    </alternativeName>
    <alternativeName>
        <fullName evidence="11">UvrC homolog protein</fullName>
    </alternativeName>
</protein>
<evidence type="ECO:0000256" key="5">
    <source>
        <dbReference type="ARBA" id="ARBA00022881"/>
    </source>
</evidence>
<dbReference type="SMART" id="SM00465">
    <property type="entry name" value="GIYc"/>
    <property type="match status" value="1"/>
</dbReference>
<keyword evidence="16" id="KW-1185">Reference proteome</keyword>
<dbReference type="FunFam" id="3.30.420.10:FF:000045">
    <property type="entry name" value="3'-5' exonuclease DinG"/>
    <property type="match status" value="1"/>
</dbReference>
<evidence type="ECO:0000313" key="16">
    <source>
        <dbReference type="Proteomes" id="UP000002743"/>
    </source>
</evidence>
<dbReference type="InterPro" id="IPR047296">
    <property type="entry name" value="GIY-YIG_UvrC_Cho"/>
</dbReference>
<proteinExistence type="predicted"/>
<evidence type="ECO:0000256" key="10">
    <source>
        <dbReference type="ARBA" id="ARBA00040756"/>
    </source>
</evidence>
<reference evidence="16" key="1">
    <citation type="submission" date="2009-07" db="EMBL/GenBank/DDBJ databases">
        <title>Complete sequence of chromosome of Methylovorus sp. SIP3-4.</title>
        <authorList>
            <person name="Lucas S."/>
            <person name="Copeland A."/>
            <person name="Lapidus A."/>
            <person name="Glavina del Rio T."/>
            <person name="Tice H."/>
            <person name="Bruce D."/>
            <person name="Goodwin L."/>
            <person name="Pitluck S."/>
            <person name="Clum A."/>
            <person name="Larimer F."/>
            <person name="Land M."/>
            <person name="Hauser L."/>
            <person name="Kyrpides N."/>
            <person name="Mikhailova N."/>
            <person name="Kayluzhnaya M."/>
            <person name="Chistoserdova L."/>
        </authorList>
    </citation>
    <scope>NUCLEOTIDE SEQUENCE [LARGE SCALE GENOMIC DNA]</scope>
    <source>
        <strain evidence="16">SIP3-4</strain>
    </source>
</reference>
<dbReference type="Pfam" id="PF00929">
    <property type="entry name" value="RNase_T"/>
    <property type="match status" value="1"/>
</dbReference>
<dbReference type="SMART" id="SM00479">
    <property type="entry name" value="EXOIII"/>
    <property type="match status" value="1"/>
</dbReference>
<dbReference type="OrthoDB" id="9803913at2"/>
<dbReference type="InterPro" id="IPR012337">
    <property type="entry name" value="RNaseH-like_sf"/>
</dbReference>
<comment type="subunit">
    <text evidence="9">DNA polymerase III contains a core (composed of alpha, epsilon and theta chains) that associates with a tau subunit. This core dimerizes to form the POLIII' complex. PolIII' associates with the gamma complex (composed of gamma, delta, delta', psi and chi chains) and with the beta chain to form the complete DNA polymerase III complex.</text>
</comment>
<dbReference type="Proteomes" id="UP000002743">
    <property type="component" value="Chromosome"/>
</dbReference>
<dbReference type="EC" id="2.7.7.7" evidence="1"/>
<reference evidence="15 16" key="2">
    <citation type="journal article" date="2011" name="J. Bacteriol.">
        <title>Genomes of three methylotrophs from a single niche uncover genetic and metabolic divergence of Methylophilaceae.</title>
        <authorList>
            <person name="Lapidus A."/>
            <person name="Clum A."/>
            <person name="Labutti K."/>
            <person name="Kaluzhnaya M.G."/>
            <person name="Lim S."/>
            <person name="Beck D.A."/>
            <person name="Glavina Del Rio T."/>
            <person name="Nolan M."/>
            <person name="Mavromatis K."/>
            <person name="Huntemann M."/>
            <person name="Lucas S."/>
            <person name="Lidstrom M.E."/>
            <person name="Ivanova N."/>
            <person name="Chistoserdova L."/>
        </authorList>
    </citation>
    <scope>NUCLEOTIDE SEQUENCE [LARGE SCALE GENOMIC DNA]</scope>
    <source>
        <strain evidence="15 16">SIP3-4</strain>
    </source>
</reference>
<evidence type="ECO:0000256" key="6">
    <source>
        <dbReference type="ARBA" id="ARBA00023204"/>
    </source>
</evidence>
<organism evidence="15 16">
    <name type="scientific">Methylovorus glucosotrophus (strain SIP3-4)</name>
    <dbReference type="NCBI Taxonomy" id="582744"/>
    <lineage>
        <taxon>Bacteria</taxon>
        <taxon>Pseudomonadati</taxon>
        <taxon>Pseudomonadota</taxon>
        <taxon>Betaproteobacteria</taxon>
        <taxon>Nitrosomonadales</taxon>
        <taxon>Methylophilaceae</taxon>
        <taxon>Methylovorus</taxon>
    </lineage>
</organism>
<evidence type="ECO:0000256" key="7">
    <source>
        <dbReference type="ARBA" id="ARBA00023236"/>
    </source>
</evidence>
<evidence type="ECO:0000259" key="14">
    <source>
        <dbReference type="PROSITE" id="PS50164"/>
    </source>
</evidence>
<dbReference type="RefSeq" id="WP_015831229.1">
    <property type="nucleotide sequence ID" value="NC_012969.1"/>
</dbReference>
<dbReference type="CDD" id="cd10434">
    <property type="entry name" value="GIY-YIG_UvrC_Cho"/>
    <property type="match status" value="1"/>
</dbReference>
<dbReference type="PROSITE" id="PS50164">
    <property type="entry name" value="GIY_YIG"/>
    <property type="match status" value="1"/>
</dbReference>
<keyword evidence="4" id="KW-0378">Hydrolase</keyword>
<evidence type="ECO:0000313" key="15">
    <source>
        <dbReference type="EMBL" id="ACT52034.1"/>
    </source>
</evidence>
<dbReference type="InterPro" id="IPR036397">
    <property type="entry name" value="RNaseH_sf"/>
</dbReference>
<feature type="domain" description="GIY-YIG" evidence="14">
    <location>
        <begin position="199"/>
        <end position="277"/>
    </location>
</feature>
<accession>C6XBR4</accession>
<evidence type="ECO:0000256" key="3">
    <source>
        <dbReference type="ARBA" id="ARBA00022769"/>
    </source>
</evidence>
<dbReference type="STRING" id="582744.Msip34_2797"/>
<dbReference type="CDD" id="cd06127">
    <property type="entry name" value="DEDDh"/>
    <property type="match status" value="1"/>
</dbReference>
<dbReference type="Pfam" id="PF01541">
    <property type="entry name" value="GIY-YIG"/>
    <property type="match status" value="1"/>
</dbReference>
<keyword evidence="15" id="KW-0808">Transferase</keyword>
<dbReference type="InterPro" id="IPR050066">
    <property type="entry name" value="UvrABC_protein_C"/>
</dbReference>
<dbReference type="PANTHER" id="PTHR30562">
    <property type="entry name" value="UVRC/OXIDOREDUCTASE"/>
    <property type="match status" value="1"/>
</dbReference>
<dbReference type="SUPFAM" id="SSF82771">
    <property type="entry name" value="GIY-YIG endonuclease"/>
    <property type="match status" value="1"/>
</dbReference>
<dbReference type="InterPro" id="IPR000305">
    <property type="entry name" value="GIY-YIG_endonuc"/>
</dbReference>
<evidence type="ECO:0000256" key="8">
    <source>
        <dbReference type="ARBA" id="ARBA00025483"/>
    </source>
</evidence>
<comment type="function">
    <text evidence="8">DNA polymerase III is a complex, multichain enzyme responsible for most of the replicative synthesis in bacteria. The epsilon subunit contain the editing function and is a proofreading 3'-5' exonuclease.</text>
</comment>
<dbReference type="SUPFAM" id="SSF53098">
    <property type="entry name" value="Ribonuclease H-like"/>
    <property type="match status" value="1"/>
</dbReference>
<dbReference type="NCBIfam" id="TIGR00573">
    <property type="entry name" value="dnaq"/>
    <property type="match status" value="1"/>
</dbReference>
<dbReference type="KEGG" id="mei:Msip34_2797"/>
<dbReference type="PANTHER" id="PTHR30562:SF10">
    <property type="entry name" value="EXCINUCLEASE CHO"/>
    <property type="match status" value="1"/>
</dbReference>
<dbReference type="eggNOG" id="COG0322">
    <property type="taxonomic scope" value="Bacteria"/>
</dbReference>
<keyword evidence="5" id="KW-0267">Excision nuclease</keyword>
<dbReference type="Gene3D" id="3.40.1440.10">
    <property type="entry name" value="GIY-YIG endonuclease"/>
    <property type="match status" value="1"/>
</dbReference>
<keyword evidence="3" id="KW-0228">DNA excision</keyword>
<dbReference type="HOGENOM" id="CLU_030720_0_0_4"/>
<gene>
    <name evidence="15" type="ordered locus">Msip34_2797</name>
</gene>